<dbReference type="EMBL" id="QMKK01000022">
    <property type="protein sequence ID" value="RAX42597.1"/>
    <property type="molecule type" value="Genomic_DNA"/>
</dbReference>
<dbReference type="OrthoDB" id="8372817at2"/>
<dbReference type="PANTHER" id="PTHR30265">
    <property type="entry name" value="RHO-INTERACTING TRANSCRIPTION TERMINATION FACTOR NUSG"/>
    <property type="match status" value="1"/>
</dbReference>
<dbReference type="InterPro" id="IPR043425">
    <property type="entry name" value="NusG-like"/>
</dbReference>
<dbReference type="GO" id="GO:0006354">
    <property type="term" value="P:DNA-templated transcription elongation"/>
    <property type="evidence" value="ECO:0007669"/>
    <property type="project" value="InterPro"/>
</dbReference>
<dbReference type="Proteomes" id="UP000251205">
    <property type="component" value="Unassembled WGS sequence"/>
</dbReference>
<dbReference type="AlphaFoldDB" id="A0A329YGG7"/>
<dbReference type="GO" id="GO:0031564">
    <property type="term" value="P:transcription antitermination"/>
    <property type="evidence" value="ECO:0007669"/>
    <property type="project" value="UniProtKB-KW"/>
</dbReference>
<proteinExistence type="predicted"/>
<dbReference type="Gene3D" id="3.30.70.940">
    <property type="entry name" value="NusG, N-terminal domain"/>
    <property type="match status" value="1"/>
</dbReference>
<dbReference type="InterPro" id="IPR036735">
    <property type="entry name" value="NGN_dom_sf"/>
</dbReference>
<accession>A0A329YGG7</accession>
<comment type="caution">
    <text evidence="5">The sequence shown here is derived from an EMBL/GenBank/DDBJ whole genome shotgun (WGS) entry which is preliminary data.</text>
</comment>
<feature type="domain" description="NusG-like N-terminal" evidence="4">
    <location>
        <begin position="60"/>
        <end position="159"/>
    </location>
</feature>
<dbReference type="CDD" id="cd08000">
    <property type="entry name" value="NGN"/>
    <property type="match status" value="1"/>
</dbReference>
<dbReference type="SMART" id="SM00738">
    <property type="entry name" value="NGN"/>
    <property type="match status" value="1"/>
</dbReference>
<gene>
    <name evidence="5" type="ORF">DQ393_06115</name>
</gene>
<evidence type="ECO:0000259" key="4">
    <source>
        <dbReference type="SMART" id="SM00738"/>
    </source>
</evidence>
<keyword evidence="2" id="KW-0805">Transcription regulation</keyword>
<keyword evidence="3" id="KW-0804">Transcription</keyword>
<keyword evidence="1" id="KW-0889">Transcription antitermination</keyword>
<dbReference type="InterPro" id="IPR006645">
    <property type="entry name" value="NGN-like_dom"/>
</dbReference>
<protein>
    <submittedName>
        <fullName evidence="5">Antitermination protein NusG</fullName>
    </submittedName>
</protein>
<sequence>MQRRITGKKINFRPMIEAELSREERDRAYGRQERVARNKRIIANQLHAASTKIIESKPKAARWYCLRVETGREFAVEKVLSDASVEVCAPREKWVRVWRGEKIEGESPLFASYILVRCVPSADAFVGLKRQKSVMDIVGGDTGYHVVRDEIVEAFKALTVECEIPRIATDKTMTDGDRALIEVGPFAGFECVVVSVKWSRQARASVLITVDGRQFPIDSMPLAFLKKL</sequence>
<dbReference type="SUPFAM" id="SSF82679">
    <property type="entry name" value="N-utilization substance G protein NusG, N-terminal domain"/>
    <property type="match status" value="1"/>
</dbReference>
<dbReference type="PANTHER" id="PTHR30265:SF4">
    <property type="entry name" value="KOW MOTIF FAMILY PROTEIN, EXPRESSED"/>
    <property type="match status" value="1"/>
</dbReference>
<evidence type="ECO:0000313" key="5">
    <source>
        <dbReference type="EMBL" id="RAX42597.1"/>
    </source>
</evidence>
<evidence type="ECO:0000256" key="1">
    <source>
        <dbReference type="ARBA" id="ARBA00022814"/>
    </source>
</evidence>
<name>A0A329YGG7_RHITR</name>
<dbReference type="Pfam" id="PF02357">
    <property type="entry name" value="NusG"/>
    <property type="match status" value="1"/>
</dbReference>
<evidence type="ECO:0000256" key="3">
    <source>
        <dbReference type="ARBA" id="ARBA00023163"/>
    </source>
</evidence>
<organism evidence="5 6">
    <name type="scientific">Rhizobium tropici</name>
    <dbReference type="NCBI Taxonomy" id="398"/>
    <lineage>
        <taxon>Bacteria</taxon>
        <taxon>Pseudomonadati</taxon>
        <taxon>Pseudomonadota</taxon>
        <taxon>Alphaproteobacteria</taxon>
        <taxon>Hyphomicrobiales</taxon>
        <taxon>Rhizobiaceae</taxon>
        <taxon>Rhizobium/Agrobacterium group</taxon>
        <taxon>Rhizobium</taxon>
    </lineage>
</organism>
<evidence type="ECO:0000256" key="2">
    <source>
        <dbReference type="ARBA" id="ARBA00023015"/>
    </source>
</evidence>
<evidence type="ECO:0000313" key="6">
    <source>
        <dbReference type="Proteomes" id="UP000251205"/>
    </source>
</evidence>
<reference evidence="5 6" key="1">
    <citation type="submission" date="2018-06" db="EMBL/GenBank/DDBJ databases">
        <title>Whole Genome Sequence of an efficient microsymbiont, Rhizobium tropici.</title>
        <authorList>
            <person name="Srinivasan R."/>
            <person name="Singh H.V."/>
            <person name="Srivastava R."/>
            <person name="Kumari B."/>
            <person name="Radhakrishna A."/>
        </authorList>
    </citation>
    <scope>NUCLEOTIDE SEQUENCE [LARGE SCALE GENOMIC DNA]</scope>
    <source>
        <strain evidence="5 6">IGFRI Rhizo-19</strain>
    </source>
</reference>